<dbReference type="InterPro" id="IPR011008">
    <property type="entry name" value="Dimeric_a/b-barrel"/>
</dbReference>
<dbReference type="EMBL" id="FUWJ01000001">
    <property type="protein sequence ID" value="SJZ35619.1"/>
    <property type="molecule type" value="Genomic_DNA"/>
</dbReference>
<feature type="domain" description="DUF1330" evidence="1">
    <location>
        <begin position="3"/>
        <end position="95"/>
    </location>
</feature>
<accession>A0A1T4JZS6</accession>
<sequence length="95" mass="10691">MVAYLIVQGSITDEVQYQKYREAVVPLITKNGGRFLVRGGKVEVLEGAPDDRRPVIFEFPSMAALHAFWDSPDYLPVKKLREHAASFNVWAVEGV</sequence>
<dbReference type="Pfam" id="PF07045">
    <property type="entry name" value="DUF1330"/>
    <property type="match status" value="1"/>
</dbReference>
<dbReference type="SUPFAM" id="SSF54909">
    <property type="entry name" value="Dimeric alpha+beta barrel"/>
    <property type="match status" value="1"/>
</dbReference>
<dbReference type="PANTHER" id="PTHR41521:SF4">
    <property type="entry name" value="BLR0684 PROTEIN"/>
    <property type="match status" value="1"/>
</dbReference>
<dbReference type="AlphaFoldDB" id="A0A1T4JZS6"/>
<dbReference type="Proteomes" id="UP000190092">
    <property type="component" value="Unassembled WGS sequence"/>
</dbReference>
<dbReference type="OrthoDB" id="9806380at2"/>
<gene>
    <name evidence="2" type="ORF">SAMN02745126_00604</name>
</gene>
<evidence type="ECO:0000313" key="3">
    <source>
        <dbReference type="Proteomes" id="UP000190092"/>
    </source>
</evidence>
<protein>
    <submittedName>
        <fullName evidence="2">Uncharacterized conserved protein, DUF1330 family</fullName>
    </submittedName>
</protein>
<keyword evidence="3" id="KW-1185">Reference proteome</keyword>
<reference evidence="3" key="1">
    <citation type="submission" date="2017-02" db="EMBL/GenBank/DDBJ databases">
        <authorList>
            <person name="Varghese N."/>
            <person name="Submissions S."/>
        </authorList>
    </citation>
    <scope>NUCLEOTIDE SEQUENCE [LARGE SCALE GENOMIC DNA]</scope>
    <source>
        <strain evidence="3">ATCC 27094</strain>
    </source>
</reference>
<dbReference type="RefSeq" id="WP_085932322.1">
    <property type="nucleotide sequence ID" value="NZ_FUWJ01000001.1"/>
</dbReference>
<dbReference type="Gene3D" id="3.30.70.100">
    <property type="match status" value="1"/>
</dbReference>
<proteinExistence type="predicted"/>
<evidence type="ECO:0000259" key="1">
    <source>
        <dbReference type="Pfam" id="PF07045"/>
    </source>
</evidence>
<organism evidence="2 3">
    <name type="scientific">Enhydrobacter aerosaccus</name>
    <dbReference type="NCBI Taxonomy" id="225324"/>
    <lineage>
        <taxon>Bacteria</taxon>
        <taxon>Pseudomonadati</taxon>
        <taxon>Pseudomonadota</taxon>
        <taxon>Alphaproteobacteria</taxon>
        <taxon>Hyphomicrobiales</taxon>
        <taxon>Enhydrobacter</taxon>
    </lineage>
</organism>
<evidence type="ECO:0000313" key="2">
    <source>
        <dbReference type="EMBL" id="SJZ35619.1"/>
    </source>
</evidence>
<name>A0A1T4JZS6_9HYPH</name>
<dbReference type="PANTHER" id="PTHR41521">
    <property type="match status" value="1"/>
</dbReference>
<dbReference type="InterPro" id="IPR010753">
    <property type="entry name" value="DUF1330"/>
</dbReference>